<keyword evidence="7" id="KW-0472">Membrane</keyword>
<dbReference type="PROSITE" id="PS50109">
    <property type="entry name" value="HIS_KIN"/>
    <property type="match status" value="1"/>
</dbReference>
<evidence type="ECO:0000313" key="9">
    <source>
        <dbReference type="EMBL" id="TVM31846.1"/>
    </source>
</evidence>
<dbReference type="SUPFAM" id="SSF55874">
    <property type="entry name" value="ATPase domain of HSP90 chaperone/DNA topoisomerase II/histidine kinase"/>
    <property type="match status" value="1"/>
</dbReference>
<evidence type="ECO:0000256" key="6">
    <source>
        <dbReference type="ARBA" id="ARBA00022840"/>
    </source>
</evidence>
<evidence type="ECO:0000256" key="4">
    <source>
        <dbReference type="ARBA" id="ARBA00022741"/>
    </source>
</evidence>
<dbReference type="InterPro" id="IPR003594">
    <property type="entry name" value="HATPase_dom"/>
</dbReference>
<keyword evidence="7" id="KW-0812">Transmembrane</keyword>
<dbReference type="Gene3D" id="3.30.565.10">
    <property type="entry name" value="Histidine kinase-like ATPase, C-terminal domain"/>
    <property type="match status" value="1"/>
</dbReference>
<protein>
    <recommendedName>
        <fullName evidence="2">histidine kinase</fullName>
        <ecNumber evidence="2">2.7.13.3</ecNumber>
    </recommendedName>
</protein>
<keyword evidence="7" id="KW-1133">Transmembrane helix</keyword>
<dbReference type="PANTHER" id="PTHR44936:SF10">
    <property type="entry name" value="SENSOR PROTEIN RSTB"/>
    <property type="match status" value="1"/>
</dbReference>
<feature type="transmembrane region" description="Helical" evidence="7">
    <location>
        <begin position="12"/>
        <end position="31"/>
    </location>
</feature>
<feature type="domain" description="Histidine kinase" evidence="8">
    <location>
        <begin position="129"/>
        <end position="328"/>
    </location>
</feature>
<dbReference type="PANTHER" id="PTHR44936">
    <property type="entry name" value="SENSOR PROTEIN CREC"/>
    <property type="match status" value="1"/>
</dbReference>
<dbReference type="InterPro" id="IPR005467">
    <property type="entry name" value="His_kinase_dom"/>
</dbReference>
<dbReference type="InterPro" id="IPR036890">
    <property type="entry name" value="HATPase_C_sf"/>
</dbReference>
<gene>
    <name evidence="9" type="ORF">DQK91_16685</name>
</gene>
<evidence type="ECO:0000313" key="10">
    <source>
        <dbReference type="Proteomes" id="UP000434052"/>
    </source>
</evidence>
<keyword evidence="5 9" id="KW-0418">Kinase</keyword>
<feature type="transmembrane region" description="Helical" evidence="7">
    <location>
        <begin position="83"/>
        <end position="103"/>
    </location>
</feature>
<proteinExistence type="predicted"/>
<keyword evidence="3" id="KW-0808">Transferase</keyword>
<keyword evidence="6" id="KW-0067">ATP-binding</keyword>
<evidence type="ECO:0000256" key="7">
    <source>
        <dbReference type="SAM" id="Phobius"/>
    </source>
</evidence>
<dbReference type="GO" id="GO:0005524">
    <property type="term" value="F:ATP binding"/>
    <property type="evidence" value="ECO:0007669"/>
    <property type="project" value="UniProtKB-KW"/>
</dbReference>
<evidence type="ECO:0000256" key="1">
    <source>
        <dbReference type="ARBA" id="ARBA00000085"/>
    </source>
</evidence>
<dbReference type="SMART" id="SM00387">
    <property type="entry name" value="HATPase_c"/>
    <property type="match status" value="1"/>
</dbReference>
<dbReference type="InterPro" id="IPR025201">
    <property type="entry name" value="KdpD_TM"/>
</dbReference>
<dbReference type="Pfam" id="PF02518">
    <property type="entry name" value="HATPase_c"/>
    <property type="match status" value="1"/>
</dbReference>
<dbReference type="InterPro" id="IPR004358">
    <property type="entry name" value="Sig_transdc_His_kin-like_C"/>
</dbReference>
<comment type="caution">
    <text evidence="9">The sequence shown here is derived from an EMBL/GenBank/DDBJ whole genome shotgun (WGS) entry which is preliminary data.</text>
</comment>
<dbReference type="PRINTS" id="PR00344">
    <property type="entry name" value="BCTRLSENSOR"/>
</dbReference>
<dbReference type="GO" id="GO:0000155">
    <property type="term" value="F:phosphorelay sensor kinase activity"/>
    <property type="evidence" value="ECO:0007669"/>
    <property type="project" value="TreeGrafter"/>
</dbReference>
<evidence type="ECO:0000256" key="5">
    <source>
        <dbReference type="ARBA" id="ARBA00022777"/>
    </source>
</evidence>
<dbReference type="AlphaFoldDB" id="A0A6P1ZCE0"/>
<dbReference type="EC" id="2.7.13.3" evidence="2"/>
<dbReference type="GO" id="GO:0005886">
    <property type="term" value="C:plasma membrane"/>
    <property type="evidence" value="ECO:0007669"/>
    <property type="project" value="TreeGrafter"/>
</dbReference>
<comment type="catalytic activity">
    <reaction evidence="1">
        <text>ATP + protein L-histidine = ADP + protein N-phospho-L-histidine.</text>
        <dbReference type="EC" id="2.7.13.3"/>
    </reaction>
</comment>
<accession>A0A6P1ZCE0</accession>
<dbReference type="CDD" id="cd00075">
    <property type="entry name" value="HATPase"/>
    <property type="match status" value="1"/>
</dbReference>
<name>A0A6P1ZCE0_9BACT</name>
<evidence type="ECO:0000256" key="2">
    <source>
        <dbReference type="ARBA" id="ARBA00012438"/>
    </source>
</evidence>
<sequence length="331" mass="35749">MQTNPHSRLKAFCVLALVVGLTAVHYTFGGHNMDVHLFHRELFFIPILLGAFWFGMSGGIATAVASVVLYIPRLIFMQGHLTWTTLGFQAVVFLMVGALLGWLSDRAKRQRQAALDAERQAVVGRAATAVAGEMAEILGALRRMTAEKPENLGLDPDYQAELDRLQNMVEALSNYAPTPKKRLSTDINTVIKEQVARFQETAEQASVRLVTSLDSKGCPIHVNDEQLGDVIAALIRNAIEASPNGATVEVSSLRSGACCELSVKDQGPGIKPEHQARIFTPFFTTKPGGSGLALAAGRKVVSTMGGELTLQSTPGEGARFIITIPRENPET</sequence>
<dbReference type="InterPro" id="IPR050980">
    <property type="entry name" value="2C_sensor_his_kinase"/>
</dbReference>
<dbReference type="OrthoDB" id="9808844at2"/>
<dbReference type="Proteomes" id="UP000434052">
    <property type="component" value="Unassembled WGS sequence"/>
</dbReference>
<keyword evidence="4" id="KW-0547">Nucleotide-binding</keyword>
<dbReference type="Pfam" id="PF13493">
    <property type="entry name" value="DUF4118"/>
    <property type="match status" value="1"/>
</dbReference>
<reference evidence="9 10" key="1">
    <citation type="submission" date="2018-06" db="EMBL/GenBank/DDBJ databases">
        <title>Complete genome of Desulfovibrio marinus P48SEP.</title>
        <authorList>
            <person name="Crispim J.S."/>
            <person name="Vidigal P.M.P."/>
            <person name="Silva L.C.F."/>
            <person name="Araujo L.C."/>
            <person name="Laguardia C.N."/>
            <person name="Dias R.S."/>
            <person name="Sousa M.P."/>
            <person name="Paula S.O."/>
            <person name="Silva C."/>
        </authorList>
    </citation>
    <scope>NUCLEOTIDE SEQUENCE [LARGE SCALE GENOMIC DNA]</scope>
    <source>
        <strain evidence="9 10">P48SEP</strain>
    </source>
</reference>
<dbReference type="RefSeq" id="WP_144306533.1">
    <property type="nucleotide sequence ID" value="NZ_QMIF01000013.1"/>
</dbReference>
<evidence type="ECO:0000259" key="8">
    <source>
        <dbReference type="PROSITE" id="PS50109"/>
    </source>
</evidence>
<evidence type="ECO:0000256" key="3">
    <source>
        <dbReference type="ARBA" id="ARBA00022679"/>
    </source>
</evidence>
<organism evidence="9 10">
    <name type="scientific">Oceanidesulfovibrio marinus</name>
    <dbReference type="NCBI Taxonomy" id="370038"/>
    <lineage>
        <taxon>Bacteria</taxon>
        <taxon>Pseudomonadati</taxon>
        <taxon>Thermodesulfobacteriota</taxon>
        <taxon>Desulfovibrionia</taxon>
        <taxon>Desulfovibrionales</taxon>
        <taxon>Desulfovibrionaceae</taxon>
        <taxon>Oceanidesulfovibrio</taxon>
    </lineage>
</organism>
<feature type="transmembrane region" description="Helical" evidence="7">
    <location>
        <begin position="43"/>
        <end position="71"/>
    </location>
</feature>
<dbReference type="EMBL" id="QMIF01000013">
    <property type="protein sequence ID" value="TVM31846.1"/>
    <property type="molecule type" value="Genomic_DNA"/>
</dbReference>